<dbReference type="InterPro" id="IPR050469">
    <property type="entry name" value="Diguanylate_Cyclase"/>
</dbReference>
<dbReference type="PANTHER" id="PTHR45138:SF9">
    <property type="entry name" value="DIGUANYLATE CYCLASE DGCM-RELATED"/>
    <property type="match status" value="1"/>
</dbReference>
<dbReference type="PROSITE" id="PS50887">
    <property type="entry name" value="GGDEF"/>
    <property type="match status" value="1"/>
</dbReference>
<dbReference type="EMBL" id="JABACJ020000002">
    <property type="protein sequence ID" value="MBU3874976.1"/>
    <property type="molecule type" value="Genomic_DNA"/>
</dbReference>
<feature type="domain" description="GGDEF" evidence="2">
    <location>
        <begin position="500"/>
        <end position="631"/>
    </location>
</feature>
<dbReference type="NCBIfam" id="TIGR00254">
    <property type="entry name" value="GGDEF"/>
    <property type="match status" value="1"/>
</dbReference>
<accession>A0ABS6D182</accession>
<dbReference type="InterPro" id="IPR000160">
    <property type="entry name" value="GGDEF_dom"/>
</dbReference>
<name>A0ABS6D182_9FIRM</name>
<keyword evidence="1" id="KW-1133">Transmembrane helix</keyword>
<evidence type="ECO:0000256" key="1">
    <source>
        <dbReference type="SAM" id="Phobius"/>
    </source>
</evidence>
<proteinExistence type="predicted"/>
<dbReference type="PANTHER" id="PTHR45138">
    <property type="entry name" value="REGULATORY COMPONENTS OF SENSORY TRANSDUCTION SYSTEM"/>
    <property type="match status" value="1"/>
</dbReference>
<sequence>MNRKNSKLLKTNLLISIILIFGFAITAIFSYRANYQVSLNNVEQVSSLSADGIYYQMSSLFSKPINISLTMAHDSLLIDHINKERTNLEDSEYILTVKKYLEAYQKKYDFDSVFLVSAASGRYYNFNGLDRVLTKENPENEWYYSLLDSAEEYSLNVDNDEVTGADNVITTFVNCKIQGPDGRILGVVGVGIRMDYLKELLKGYEDKFDVRVSLINKEGDIEISTSYTGYEKKNWFDVYGQEDIKSQVLNWNDASKNLELWTSNADHTDKSYVVSRYIPELSWNLIVEQETGQIVHEMKMRLYQSFFIIMLVILLVLVIITTVIRNFNGQIVKLVDEHQMMFKKATEELYDSIYELNLTKNCYVGEPTEKYFSSLGAGKMPFDEGLRVIAKKQIKEEFREGYVQMFTPKNAIREFESGNNHLSYDFMITEDGINYHWTRVETYLFFSQEDQSVHMFSYRKNIDSEKKKELMAKQDGMTGFYTKITTETLIQKQLSEHPENRYAFIIFDIDNFKQINDRYGHAFGDYCITCFTQKIRRHFRESDILGRIGGDEFAAFLSVPSEDFGEEKARELSKALDMECVKDGVSCHLTASIGIAFSSLGQNFENLYRCADAALYQTKENGKNGFTIYHERGAL</sequence>
<feature type="transmembrane region" description="Helical" evidence="1">
    <location>
        <begin position="12"/>
        <end position="31"/>
    </location>
</feature>
<keyword evidence="4" id="KW-1185">Reference proteome</keyword>
<reference evidence="3 4" key="1">
    <citation type="submission" date="2021-06" db="EMBL/GenBank/DDBJ databases">
        <title>Faecalicatena sp. nov. isolated from porcine feces.</title>
        <authorList>
            <person name="Oh B.S."/>
            <person name="Lee J.H."/>
        </authorList>
    </citation>
    <scope>NUCLEOTIDE SEQUENCE [LARGE SCALE GENOMIC DNA]</scope>
    <source>
        <strain evidence="3 4">AGMB00832</strain>
    </source>
</reference>
<protein>
    <submittedName>
        <fullName evidence="3">Sensor domain-containing diguanylate cyclase</fullName>
    </submittedName>
</protein>
<evidence type="ECO:0000313" key="3">
    <source>
        <dbReference type="EMBL" id="MBU3874976.1"/>
    </source>
</evidence>
<dbReference type="SMART" id="SM00267">
    <property type="entry name" value="GGDEF"/>
    <property type="match status" value="1"/>
</dbReference>
<dbReference type="CDD" id="cd01949">
    <property type="entry name" value="GGDEF"/>
    <property type="match status" value="1"/>
</dbReference>
<organism evidence="3 4">
    <name type="scientific">Faecalicatena faecalis</name>
    <dbReference type="NCBI Taxonomy" id="2726362"/>
    <lineage>
        <taxon>Bacteria</taxon>
        <taxon>Bacillati</taxon>
        <taxon>Bacillota</taxon>
        <taxon>Clostridia</taxon>
        <taxon>Lachnospirales</taxon>
        <taxon>Lachnospiraceae</taxon>
        <taxon>Faecalicatena</taxon>
    </lineage>
</organism>
<keyword evidence="1" id="KW-0812">Transmembrane</keyword>
<comment type="caution">
    <text evidence="3">The sequence shown here is derived from an EMBL/GenBank/DDBJ whole genome shotgun (WGS) entry which is preliminary data.</text>
</comment>
<keyword evidence="1" id="KW-0472">Membrane</keyword>
<evidence type="ECO:0000313" key="4">
    <source>
        <dbReference type="Proteomes" id="UP000723714"/>
    </source>
</evidence>
<gene>
    <name evidence="3" type="ORF">HGO97_004000</name>
</gene>
<dbReference type="Pfam" id="PF00990">
    <property type="entry name" value="GGDEF"/>
    <property type="match status" value="1"/>
</dbReference>
<dbReference type="RefSeq" id="WP_216239677.1">
    <property type="nucleotide sequence ID" value="NZ_JABACJ020000002.1"/>
</dbReference>
<dbReference type="Proteomes" id="UP000723714">
    <property type="component" value="Unassembled WGS sequence"/>
</dbReference>
<evidence type="ECO:0000259" key="2">
    <source>
        <dbReference type="PROSITE" id="PS50887"/>
    </source>
</evidence>
<feature type="transmembrane region" description="Helical" evidence="1">
    <location>
        <begin position="302"/>
        <end position="324"/>
    </location>
</feature>